<evidence type="ECO:0000313" key="2">
    <source>
        <dbReference type="EMBL" id="AMP08410.1"/>
    </source>
</evidence>
<keyword evidence="3" id="KW-1185">Reference proteome</keyword>
<protein>
    <submittedName>
        <fullName evidence="2">Putative membrane protein</fullName>
    </submittedName>
</protein>
<evidence type="ECO:0000313" key="3">
    <source>
        <dbReference type="Proteomes" id="UP000071778"/>
    </source>
</evidence>
<accession>A0A127PLN0</accession>
<sequence length="39" mass="4308">MLTWAKIEGDVVAATAIMFMTTGSVALKLVFFLKRRGSF</sequence>
<organism evidence="2 3">
    <name type="scientific">Collimonas arenae</name>
    <dbReference type="NCBI Taxonomy" id="279058"/>
    <lineage>
        <taxon>Bacteria</taxon>
        <taxon>Pseudomonadati</taxon>
        <taxon>Pseudomonadota</taxon>
        <taxon>Betaproteobacteria</taxon>
        <taxon>Burkholderiales</taxon>
        <taxon>Oxalobacteraceae</taxon>
        <taxon>Collimonas</taxon>
    </lineage>
</organism>
<gene>
    <name evidence="2" type="ORF">CAter282_0601</name>
</gene>
<keyword evidence="1" id="KW-0812">Transmembrane</keyword>
<name>A0A127PLN0_9BURK</name>
<keyword evidence="1" id="KW-0472">Membrane</keyword>
<proteinExistence type="predicted"/>
<dbReference type="EMBL" id="CP013235">
    <property type="protein sequence ID" value="AMP08410.1"/>
    <property type="molecule type" value="Genomic_DNA"/>
</dbReference>
<dbReference type="PATRIC" id="fig|279058.17.peg.649"/>
<feature type="transmembrane region" description="Helical" evidence="1">
    <location>
        <begin position="12"/>
        <end position="33"/>
    </location>
</feature>
<dbReference type="AlphaFoldDB" id="A0A127PLN0"/>
<dbReference type="Proteomes" id="UP000071778">
    <property type="component" value="Chromosome"/>
</dbReference>
<keyword evidence="1" id="KW-1133">Transmembrane helix</keyword>
<reference evidence="2 3" key="1">
    <citation type="submission" date="2015-11" db="EMBL/GenBank/DDBJ databases">
        <title>Exploring the genomic traits of fungus-feeding bacterial genus Collimonas.</title>
        <authorList>
            <person name="Song C."/>
            <person name="Schmidt R."/>
            <person name="de Jager V."/>
            <person name="Krzyzanowska D."/>
            <person name="Jongedijk E."/>
            <person name="Cankar K."/>
            <person name="Beekwilder J."/>
            <person name="van Veen A."/>
            <person name="de Boer W."/>
            <person name="van Veen J.A."/>
            <person name="Garbeva P."/>
        </authorList>
    </citation>
    <scope>NUCLEOTIDE SEQUENCE [LARGE SCALE GENOMIC DNA]</scope>
    <source>
        <strain evidence="2 3">Ter282</strain>
    </source>
</reference>
<evidence type="ECO:0000256" key="1">
    <source>
        <dbReference type="SAM" id="Phobius"/>
    </source>
</evidence>